<evidence type="ECO:0000313" key="3">
    <source>
        <dbReference type="Proteomes" id="UP000275267"/>
    </source>
</evidence>
<dbReference type="Pfam" id="PF04578">
    <property type="entry name" value="DUF594"/>
    <property type="match status" value="1"/>
</dbReference>
<dbReference type="InterPro" id="IPR025315">
    <property type="entry name" value="DUF4220"/>
</dbReference>
<dbReference type="Pfam" id="PF13968">
    <property type="entry name" value="DUF4220"/>
    <property type="match status" value="1"/>
</dbReference>
<name>A0A3L6RIA3_PANMI</name>
<protein>
    <recommendedName>
        <fullName evidence="1">DUF4220 domain-containing protein</fullName>
    </recommendedName>
</protein>
<dbReference type="PANTHER" id="PTHR31325">
    <property type="entry name" value="OS01G0798800 PROTEIN-RELATED"/>
    <property type="match status" value="1"/>
</dbReference>
<dbReference type="Proteomes" id="UP000275267">
    <property type="component" value="Unassembled WGS sequence"/>
</dbReference>
<reference evidence="3" key="1">
    <citation type="journal article" date="2019" name="Nat. Commun.">
        <title>The genome of broomcorn millet.</title>
        <authorList>
            <person name="Zou C."/>
            <person name="Miki D."/>
            <person name="Li D."/>
            <person name="Tang Q."/>
            <person name="Xiao L."/>
            <person name="Rajput S."/>
            <person name="Deng P."/>
            <person name="Jia W."/>
            <person name="Huang R."/>
            <person name="Zhang M."/>
            <person name="Sun Y."/>
            <person name="Hu J."/>
            <person name="Fu X."/>
            <person name="Schnable P.S."/>
            <person name="Li F."/>
            <person name="Zhang H."/>
            <person name="Feng B."/>
            <person name="Zhu X."/>
            <person name="Liu R."/>
            <person name="Schnable J.C."/>
            <person name="Zhu J.-K."/>
            <person name="Zhang H."/>
        </authorList>
    </citation>
    <scope>NUCLEOTIDE SEQUENCE [LARGE SCALE GENOMIC DNA]</scope>
</reference>
<evidence type="ECO:0000259" key="1">
    <source>
        <dbReference type="Pfam" id="PF13968"/>
    </source>
</evidence>
<proteinExistence type="predicted"/>
<dbReference type="OrthoDB" id="1689146at2759"/>
<dbReference type="AlphaFoldDB" id="A0A3L6RIA3"/>
<organism evidence="2 3">
    <name type="scientific">Panicum miliaceum</name>
    <name type="common">Proso millet</name>
    <name type="synonym">Broomcorn millet</name>
    <dbReference type="NCBI Taxonomy" id="4540"/>
    <lineage>
        <taxon>Eukaryota</taxon>
        <taxon>Viridiplantae</taxon>
        <taxon>Streptophyta</taxon>
        <taxon>Embryophyta</taxon>
        <taxon>Tracheophyta</taxon>
        <taxon>Spermatophyta</taxon>
        <taxon>Magnoliopsida</taxon>
        <taxon>Liliopsida</taxon>
        <taxon>Poales</taxon>
        <taxon>Poaceae</taxon>
        <taxon>PACMAD clade</taxon>
        <taxon>Panicoideae</taxon>
        <taxon>Panicodae</taxon>
        <taxon>Paniceae</taxon>
        <taxon>Panicinae</taxon>
        <taxon>Panicum</taxon>
        <taxon>Panicum sect. Panicum</taxon>
    </lineage>
</organism>
<comment type="caution">
    <text evidence="2">The sequence shown here is derived from an EMBL/GenBank/DDBJ whole genome shotgun (WGS) entry which is preliminary data.</text>
</comment>
<evidence type="ECO:0000313" key="2">
    <source>
        <dbReference type="EMBL" id="RLN04133.1"/>
    </source>
</evidence>
<dbReference type="EMBL" id="PQIB02000008">
    <property type="protein sequence ID" value="RLN04133.1"/>
    <property type="molecule type" value="Genomic_DNA"/>
</dbReference>
<accession>A0A3L6RIA3</accession>
<sequence>MIVSVVQVSVALYVFYLSWPSSSADKRHLAAAILVFIPGILKCFVKPWSVKSSSFSSLLREASRSPSLRRDSREVISSIDQQTEAYVQAARGFVLGANHPPLAEDEQILHHSYSERLETLFRALCVDHTCPHADRLAILKSFWFLDTKGEQHSSAAVDSGLFRIYNLFYTKHDSASRYTQILNVALPLAAICLFHVSLHGASSSYHYSPQDVKLGMLRFLGFDLYLSYMLLPIPASRDMNKLVCDHLRYGWEHCIKDAESYSRFNDSCGESTLEREGCEGLLRRWISGSRPFDERILIWHLATDLCFHSMTAAVTPSNSNNEHCRAAALSRVISDYMVHLLFTNPEMLMIGSRKEIFMVAYQELENMFQDGYKQNWNDDAQLAGAILASSKVEQGLVWDARELAKTLMEMNDGDKRWKVIQGVWVEMLCFSAGRCRGYLHAKNSGVEYLSQVWILLAYAGMEMLPDRLQRTSKFQGSLQQESTTEAMDGGIAPSTSLQGEGTAAATGIKIVVSP</sequence>
<dbReference type="STRING" id="4540.A0A3L6RIA3"/>
<dbReference type="InterPro" id="IPR007658">
    <property type="entry name" value="DUF594"/>
</dbReference>
<gene>
    <name evidence="2" type="ORF">C2845_PM13G02890</name>
</gene>
<feature type="domain" description="DUF4220" evidence="1">
    <location>
        <begin position="4"/>
        <end position="232"/>
    </location>
</feature>
<keyword evidence="3" id="KW-1185">Reference proteome</keyword>